<dbReference type="InterPro" id="IPR050343">
    <property type="entry name" value="RsuA_PseudoU_synthase"/>
</dbReference>
<evidence type="ECO:0000259" key="8">
    <source>
        <dbReference type="SMART" id="SM00363"/>
    </source>
</evidence>
<dbReference type="FunFam" id="3.10.290.10:FF:000003">
    <property type="entry name" value="Pseudouridine synthase"/>
    <property type="match status" value="1"/>
</dbReference>
<dbReference type="AlphaFoldDB" id="A0A916UAL6"/>
<evidence type="ECO:0000256" key="3">
    <source>
        <dbReference type="ARBA" id="ARBA00036390"/>
    </source>
</evidence>
<dbReference type="GO" id="GO:0160138">
    <property type="term" value="F:23S rRNA pseudouridine(2604) synthase activity"/>
    <property type="evidence" value="ECO:0007669"/>
    <property type="project" value="UniProtKB-EC"/>
</dbReference>
<comment type="catalytic activity">
    <reaction evidence="3">
        <text>uridine(35) in tRNA(Tyr) = pseudouridine(35) in tRNA(Tyr)</text>
        <dbReference type="Rhea" id="RHEA:60556"/>
        <dbReference type="Rhea" id="RHEA-COMP:15607"/>
        <dbReference type="Rhea" id="RHEA-COMP:15608"/>
        <dbReference type="ChEBI" id="CHEBI:65314"/>
        <dbReference type="ChEBI" id="CHEBI:65315"/>
    </reaction>
</comment>
<dbReference type="InterPro" id="IPR006145">
    <property type="entry name" value="PsdUridine_synth_RsuA/RluA"/>
</dbReference>
<dbReference type="Gene3D" id="3.30.70.1560">
    <property type="entry name" value="Alpha-L RNA-binding motif"/>
    <property type="match status" value="1"/>
</dbReference>
<dbReference type="EMBL" id="BMIL01000005">
    <property type="protein sequence ID" value="GGC65310.1"/>
    <property type="molecule type" value="Genomic_DNA"/>
</dbReference>
<dbReference type="SUPFAM" id="SSF55120">
    <property type="entry name" value="Pseudouridine synthase"/>
    <property type="match status" value="1"/>
</dbReference>
<dbReference type="InterPro" id="IPR036986">
    <property type="entry name" value="S4_RNA-bd_sf"/>
</dbReference>
<evidence type="ECO:0000313" key="10">
    <source>
        <dbReference type="Proteomes" id="UP000651668"/>
    </source>
</evidence>
<dbReference type="Pfam" id="PF00849">
    <property type="entry name" value="PseudoU_synth_2"/>
    <property type="match status" value="1"/>
</dbReference>
<dbReference type="InterPro" id="IPR002942">
    <property type="entry name" value="S4_RNA-bd"/>
</dbReference>
<dbReference type="Proteomes" id="UP000651668">
    <property type="component" value="Unassembled WGS sequence"/>
</dbReference>
<comment type="similarity">
    <text evidence="1 6">Belongs to the pseudouridine synthase RsuA family.</text>
</comment>
<dbReference type="PANTHER" id="PTHR47683">
    <property type="entry name" value="PSEUDOURIDINE SYNTHASE FAMILY PROTEIN-RELATED"/>
    <property type="match status" value="1"/>
</dbReference>
<accession>A0A916UAL6</accession>
<feature type="domain" description="RNA-binding S4" evidence="8">
    <location>
        <begin position="6"/>
        <end position="73"/>
    </location>
</feature>
<dbReference type="InterPro" id="IPR042092">
    <property type="entry name" value="PsdUridine_s_RsuA/RluB/E/F_cat"/>
</dbReference>
<name>A0A916UAL6_9SPHI</name>
<feature type="region of interest" description="Disordered" evidence="7">
    <location>
        <begin position="265"/>
        <end position="349"/>
    </location>
</feature>
<evidence type="ECO:0000256" key="2">
    <source>
        <dbReference type="ARBA" id="ARBA00023235"/>
    </source>
</evidence>
<reference evidence="9" key="1">
    <citation type="journal article" date="2014" name="Int. J. Syst. Evol. Microbiol.">
        <title>Complete genome sequence of Corynebacterium casei LMG S-19264T (=DSM 44701T), isolated from a smear-ripened cheese.</title>
        <authorList>
            <consortium name="US DOE Joint Genome Institute (JGI-PGF)"/>
            <person name="Walter F."/>
            <person name="Albersmeier A."/>
            <person name="Kalinowski J."/>
            <person name="Ruckert C."/>
        </authorList>
    </citation>
    <scope>NUCLEOTIDE SEQUENCE</scope>
    <source>
        <strain evidence="9">CGMCC 1.15343</strain>
    </source>
</reference>
<evidence type="ECO:0000313" key="9">
    <source>
        <dbReference type="EMBL" id="GGC65310.1"/>
    </source>
</evidence>
<dbReference type="PROSITE" id="PS01149">
    <property type="entry name" value="PSI_RSU"/>
    <property type="match status" value="1"/>
</dbReference>
<dbReference type="CDD" id="cd00165">
    <property type="entry name" value="S4"/>
    <property type="match status" value="1"/>
</dbReference>
<dbReference type="RefSeq" id="WP_188626617.1">
    <property type="nucleotide sequence ID" value="NZ_BMIL01000005.1"/>
</dbReference>
<dbReference type="SMART" id="SM00363">
    <property type="entry name" value="S4"/>
    <property type="match status" value="1"/>
</dbReference>
<evidence type="ECO:0000256" key="6">
    <source>
        <dbReference type="RuleBase" id="RU003887"/>
    </source>
</evidence>
<proteinExistence type="inferred from homology"/>
<comment type="caution">
    <text evidence="9">The sequence shown here is derived from an EMBL/GenBank/DDBJ whole genome shotgun (WGS) entry which is preliminary data.</text>
</comment>
<evidence type="ECO:0000256" key="4">
    <source>
        <dbReference type="ARBA" id="ARBA00036535"/>
    </source>
</evidence>
<dbReference type="Gene3D" id="3.10.290.10">
    <property type="entry name" value="RNA-binding S4 domain"/>
    <property type="match status" value="1"/>
</dbReference>
<dbReference type="SUPFAM" id="SSF55174">
    <property type="entry name" value="Alpha-L RNA-binding motif"/>
    <property type="match status" value="1"/>
</dbReference>
<evidence type="ECO:0000256" key="5">
    <source>
        <dbReference type="PROSITE-ProRule" id="PRU00182"/>
    </source>
</evidence>
<keyword evidence="10" id="KW-1185">Reference proteome</keyword>
<dbReference type="FunFam" id="3.30.70.1560:FF:000002">
    <property type="entry name" value="Pseudouridine synthase"/>
    <property type="match status" value="1"/>
</dbReference>
<sequence length="349" mass="37972">MSESSTRLNKYISESGLCSRRAADRYIEQGNVYINGKKAKVGDKVIFGDVVSVNGQTIEPTAVENSVLIAFNKPVGITSTTEAGVPSNIVDYVNHSERVFPIGRLDKDSQGLIFLTNNGDLVNKILRAGNNHEKEYIVTVNKPITTAFLERMSKGVPILGVMTKKCKISQESTFVFKITLVQGLNRQIRRMCEHLGYEVTKLERTRIMNISLKGIPLGEWRELTPEEQTEIYKLVEKSAANAPAPKAKKAPSKDKEQAFGDQFTSFKAEEKGAGRGKSAGFGKRAASSKAGAGRPPAKGANEDKRRTAGRSASASSTPDWHKSNGPAKRPVKPSRGKSGAPGRSRGTKH</sequence>
<dbReference type="PANTHER" id="PTHR47683:SF2">
    <property type="entry name" value="RNA-BINDING S4 DOMAIN-CONTAINING PROTEIN"/>
    <property type="match status" value="1"/>
</dbReference>
<dbReference type="InterPro" id="IPR020094">
    <property type="entry name" value="TruA/RsuA/RluB/E/F_N"/>
</dbReference>
<organism evidence="9 10">
    <name type="scientific">Pedobacter quisquiliarum</name>
    <dbReference type="NCBI Taxonomy" id="1834438"/>
    <lineage>
        <taxon>Bacteria</taxon>
        <taxon>Pseudomonadati</taxon>
        <taxon>Bacteroidota</taxon>
        <taxon>Sphingobacteriia</taxon>
        <taxon>Sphingobacteriales</taxon>
        <taxon>Sphingobacteriaceae</taxon>
        <taxon>Pedobacter</taxon>
    </lineage>
</organism>
<evidence type="ECO:0000256" key="1">
    <source>
        <dbReference type="ARBA" id="ARBA00008348"/>
    </source>
</evidence>
<dbReference type="PROSITE" id="PS50889">
    <property type="entry name" value="S4"/>
    <property type="match status" value="1"/>
</dbReference>
<dbReference type="InterPro" id="IPR020103">
    <property type="entry name" value="PsdUridine_synth_cat_dom_sf"/>
</dbReference>
<dbReference type="Gene3D" id="3.30.70.580">
    <property type="entry name" value="Pseudouridine synthase I, catalytic domain, N-terminal subdomain"/>
    <property type="match status" value="1"/>
</dbReference>
<comment type="catalytic activity">
    <reaction evidence="4">
        <text>uridine(2604) in 23S rRNA = pseudouridine(2604) in 23S rRNA</text>
        <dbReference type="Rhea" id="RHEA:38875"/>
        <dbReference type="Rhea" id="RHEA-COMP:10093"/>
        <dbReference type="Rhea" id="RHEA-COMP:10094"/>
        <dbReference type="ChEBI" id="CHEBI:65314"/>
        <dbReference type="ChEBI" id="CHEBI:65315"/>
        <dbReference type="EC" id="5.4.99.21"/>
    </reaction>
</comment>
<dbReference type="CDD" id="cd02554">
    <property type="entry name" value="PseudoU_synth_RluF"/>
    <property type="match status" value="1"/>
</dbReference>
<dbReference type="InterPro" id="IPR018496">
    <property type="entry name" value="PsdUridine_synth_RsuA/RluB_CS"/>
</dbReference>
<reference evidence="9" key="2">
    <citation type="submission" date="2020-09" db="EMBL/GenBank/DDBJ databases">
        <authorList>
            <person name="Sun Q."/>
            <person name="Zhou Y."/>
        </authorList>
    </citation>
    <scope>NUCLEOTIDE SEQUENCE</scope>
    <source>
        <strain evidence="9">CGMCC 1.15343</strain>
    </source>
</reference>
<keyword evidence="5" id="KW-0694">RNA-binding</keyword>
<dbReference type="InterPro" id="IPR000748">
    <property type="entry name" value="PsdUridine_synth_RsuA/RluB/E/F"/>
</dbReference>
<dbReference type="EC" id="5.4.99.-" evidence="6"/>
<gene>
    <name evidence="9" type="ORF">GCM10011387_18700</name>
</gene>
<keyword evidence="2 6" id="KW-0413">Isomerase</keyword>
<protein>
    <recommendedName>
        <fullName evidence="6">Pseudouridine synthase</fullName>
        <ecNumber evidence="6">5.4.99.-</ecNumber>
    </recommendedName>
</protein>
<dbReference type="GO" id="GO:0000455">
    <property type="term" value="P:enzyme-directed rRNA pseudouridine synthesis"/>
    <property type="evidence" value="ECO:0007669"/>
    <property type="project" value="UniProtKB-ARBA"/>
</dbReference>
<evidence type="ECO:0000256" key="7">
    <source>
        <dbReference type="SAM" id="MobiDB-lite"/>
    </source>
</evidence>
<dbReference type="NCBIfam" id="TIGR00093">
    <property type="entry name" value="pseudouridine synthase"/>
    <property type="match status" value="1"/>
</dbReference>
<dbReference type="GO" id="GO:0003723">
    <property type="term" value="F:RNA binding"/>
    <property type="evidence" value="ECO:0007669"/>
    <property type="project" value="UniProtKB-KW"/>
</dbReference>
<dbReference type="Pfam" id="PF01479">
    <property type="entry name" value="S4"/>
    <property type="match status" value="1"/>
</dbReference>
<dbReference type="NCBIfam" id="NF007784">
    <property type="entry name" value="PRK10475.1"/>
    <property type="match status" value="1"/>
</dbReference>
<feature type="compositionally biased region" description="Low complexity" evidence="7">
    <location>
        <begin position="276"/>
        <end position="299"/>
    </location>
</feature>